<evidence type="ECO:0000256" key="1">
    <source>
        <dbReference type="ARBA" id="ARBA00004613"/>
    </source>
</evidence>
<gene>
    <name evidence="5" type="ORF">NXF25_012933</name>
</gene>
<keyword evidence="6" id="KW-1185">Reference proteome</keyword>
<feature type="compositionally biased region" description="Basic and acidic residues" evidence="4">
    <location>
        <begin position="61"/>
        <end position="70"/>
    </location>
</feature>
<name>A0AAW1BCI4_CROAD</name>
<dbReference type="PROSITE" id="PS51326">
    <property type="entry name" value="AVIDIN_2"/>
    <property type="match status" value="1"/>
</dbReference>
<dbReference type="InterPro" id="IPR036896">
    <property type="entry name" value="Avidin-like_sf"/>
</dbReference>
<reference evidence="5 6" key="1">
    <citation type="journal article" date="2024" name="Proc. Natl. Acad. Sci. U.S.A.">
        <title>The genetic regulatory architecture and epigenomic basis for age-related changes in rattlesnake venom.</title>
        <authorList>
            <person name="Hogan M.P."/>
            <person name="Holding M.L."/>
            <person name="Nystrom G.S."/>
            <person name="Colston T.J."/>
            <person name="Bartlett D.A."/>
            <person name="Mason A.J."/>
            <person name="Ellsworth S.A."/>
            <person name="Rautsaw R.M."/>
            <person name="Lawrence K.C."/>
            <person name="Strickland J.L."/>
            <person name="He B."/>
            <person name="Fraser P."/>
            <person name="Margres M.J."/>
            <person name="Gilbert D.M."/>
            <person name="Gibbs H.L."/>
            <person name="Parkinson C.L."/>
            <person name="Rokyta D.R."/>
        </authorList>
    </citation>
    <scope>NUCLEOTIDE SEQUENCE [LARGE SCALE GENOMIC DNA]</scope>
    <source>
        <strain evidence="5">DRR0105</strain>
    </source>
</reference>
<dbReference type="GO" id="GO:0005576">
    <property type="term" value="C:extracellular region"/>
    <property type="evidence" value="ECO:0007669"/>
    <property type="project" value="UniProtKB-SubCell"/>
</dbReference>
<protein>
    <submittedName>
        <fullName evidence="5">Avidin-like</fullName>
    </submittedName>
</protein>
<feature type="region of interest" description="Disordered" evidence="4">
    <location>
        <begin position="57"/>
        <end position="76"/>
    </location>
</feature>
<feature type="region of interest" description="Disordered" evidence="4">
    <location>
        <begin position="1"/>
        <end position="39"/>
    </location>
</feature>
<keyword evidence="3" id="KW-0732">Signal</keyword>
<dbReference type="GO" id="GO:0009374">
    <property type="term" value="F:biotin binding"/>
    <property type="evidence" value="ECO:0007669"/>
    <property type="project" value="InterPro"/>
</dbReference>
<organism evidence="5 6">
    <name type="scientific">Crotalus adamanteus</name>
    <name type="common">Eastern diamondback rattlesnake</name>
    <dbReference type="NCBI Taxonomy" id="8729"/>
    <lineage>
        <taxon>Eukaryota</taxon>
        <taxon>Metazoa</taxon>
        <taxon>Chordata</taxon>
        <taxon>Craniata</taxon>
        <taxon>Vertebrata</taxon>
        <taxon>Euteleostomi</taxon>
        <taxon>Lepidosauria</taxon>
        <taxon>Squamata</taxon>
        <taxon>Bifurcata</taxon>
        <taxon>Unidentata</taxon>
        <taxon>Episquamata</taxon>
        <taxon>Toxicofera</taxon>
        <taxon>Serpentes</taxon>
        <taxon>Colubroidea</taxon>
        <taxon>Viperidae</taxon>
        <taxon>Crotalinae</taxon>
        <taxon>Crotalus</taxon>
    </lineage>
</organism>
<evidence type="ECO:0000313" key="5">
    <source>
        <dbReference type="EMBL" id="KAK9399914.1"/>
    </source>
</evidence>
<dbReference type="Proteomes" id="UP001474421">
    <property type="component" value="Unassembled WGS sequence"/>
</dbReference>
<dbReference type="EMBL" id="JAOTOJ010000006">
    <property type="protein sequence ID" value="KAK9399914.1"/>
    <property type="molecule type" value="Genomic_DNA"/>
</dbReference>
<accession>A0AAW1BCI4</accession>
<keyword evidence="2" id="KW-0964">Secreted</keyword>
<dbReference type="Gene3D" id="2.40.128.30">
    <property type="entry name" value="Avidin-like"/>
    <property type="match status" value="1"/>
</dbReference>
<comment type="subcellular location">
    <subcellularLocation>
        <location evidence="1">Secreted</location>
    </subcellularLocation>
</comment>
<dbReference type="Pfam" id="PF01382">
    <property type="entry name" value="Avidin"/>
    <property type="match status" value="1"/>
</dbReference>
<evidence type="ECO:0000313" key="6">
    <source>
        <dbReference type="Proteomes" id="UP001474421"/>
    </source>
</evidence>
<evidence type="ECO:0000256" key="3">
    <source>
        <dbReference type="ARBA" id="ARBA00022729"/>
    </source>
</evidence>
<evidence type="ECO:0000256" key="2">
    <source>
        <dbReference type="ARBA" id="ARBA00022525"/>
    </source>
</evidence>
<evidence type="ECO:0000256" key="4">
    <source>
        <dbReference type="SAM" id="MobiDB-lite"/>
    </source>
</evidence>
<dbReference type="InterPro" id="IPR005468">
    <property type="entry name" value="Avidin/str"/>
</dbReference>
<dbReference type="SUPFAM" id="SSF50876">
    <property type="entry name" value="Avidin/streptavidin"/>
    <property type="match status" value="1"/>
</dbReference>
<dbReference type="AlphaFoldDB" id="A0AAW1BCI4"/>
<comment type="caution">
    <text evidence="5">The sequence shown here is derived from an EMBL/GenBank/DDBJ whole genome shotgun (WGS) entry which is preliminary data.</text>
</comment>
<sequence length="360" mass="38449">MRRRTRACPSSPRARACRTHASRDAAGGKGTRREPKISFTPPFHVRCRLESPCFLRPHPSRAGEKGEKAGRAQARALKGSALLTSEHKKGRRRIGCLDESLSVPHSQIALEKCPSEKQPGGRGEVGALADQWRERSTGGEPANAAQRSQKTSNFIEASAPRAGILPLPVYGGGGRWCEWGFSSPRETPPPPAYARVGSRNSWWELAGCVEGAASSGLTAPSAVALSARSPGTPMDGRSAFPHPCSAASLATCRRDWCFRCADDRAIRPRGVIPEAVWQAPPPTDFRMRRFCQPHPAWAALGVGQVGSSLIGTWKNDLNSTMEINSVGNTGVFSGLYKTAVSASDNPIGPSSTRGPSPPLA</sequence>
<proteinExistence type="predicted"/>